<sequence>MQAMYCTNTMVLEMALLILYLLSFPMGNVEGAKRASAINVWPKPRNFSWPSQQAALLSPDFTITTSNAHHRHLFAAVNRYRRLILTEHHRPLVNPVVNFSAKVPPLSSLAVTVFDPLAPLHHGVDESYSLAIPTSGSANLTAQTVWGAMRGLETFSQLVWGKPSIVAVGVFVWDSPLFAHRGVMLDTSRNYYPVEDILRTISAMSMNKLNVFHWHIADSQSFPLVLPSEPSLSEKGSYGSDMQYSPADVSRIVEYGLDHGVRVLPEIDAPGHTGSWALAYPEIVTCANMFWWPAQSDWPDRLASEPGTGHLNPLNPKTYEVLKNVIHDVTILFPEPFYHAGADEIVPGCWKTDPIIQSFLSKGGTLSQVLEIFVNSTLPYILSLNKTVVYWEDVLLDDTVKVQSTDLPKEDVILQTWNNGHDNTKLIVSSGYRVIVSSSDFYYLDCGHGDFTGNNSNYDNQTGSSTANGGSWCGPFKTWQNIYNYDITYGLTEQEAKLVLGGEVALWSEQADSTVLDARIWPRTSAMAESLWSGNRDSSGMKRYAEATDRLNEWRGRMVSRGIGAEPIQPLWCVRNPGMCNTVHPI</sequence>
<comment type="caution">
    <text evidence="1">The sequence shown here is derived from an EMBL/GenBank/DDBJ whole genome shotgun (WGS) entry which is preliminary data.</text>
</comment>
<dbReference type="Proteomes" id="UP000828941">
    <property type="component" value="Chromosome 7"/>
</dbReference>
<reference evidence="1 2" key="1">
    <citation type="journal article" date="2022" name="DNA Res.">
        <title>Chromosomal-level genome assembly of the orchid tree Bauhinia variegata (Leguminosae; Cercidoideae) supports the allotetraploid origin hypothesis of Bauhinia.</title>
        <authorList>
            <person name="Zhong Y."/>
            <person name="Chen Y."/>
            <person name="Zheng D."/>
            <person name="Pang J."/>
            <person name="Liu Y."/>
            <person name="Luo S."/>
            <person name="Meng S."/>
            <person name="Qian L."/>
            <person name="Wei D."/>
            <person name="Dai S."/>
            <person name="Zhou R."/>
        </authorList>
    </citation>
    <scope>NUCLEOTIDE SEQUENCE [LARGE SCALE GENOMIC DNA]</scope>
    <source>
        <strain evidence="1">BV-YZ2020</strain>
    </source>
</reference>
<name>A0ACB9NC06_BAUVA</name>
<organism evidence="1 2">
    <name type="scientific">Bauhinia variegata</name>
    <name type="common">Purple orchid tree</name>
    <name type="synonym">Phanera variegata</name>
    <dbReference type="NCBI Taxonomy" id="167791"/>
    <lineage>
        <taxon>Eukaryota</taxon>
        <taxon>Viridiplantae</taxon>
        <taxon>Streptophyta</taxon>
        <taxon>Embryophyta</taxon>
        <taxon>Tracheophyta</taxon>
        <taxon>Spermatophyta</taxon>
        <taxon>Magnoliopsida</taxon>
        <taxon>eudicotyledons</taxon>
        <taxon>Gunneridae</taxon>
        <taxon>Pentapetalae</taxon>
        <taxon>rosids</taxon>
        <taxon>fabids</taxon>
        <taxon>Fabales</taxon>
        <taxon>Fabaceae</taxon>
        <taxon>Cercidoideae</taxon>
        <taxon>Cercideae</taxon>
        <taxon>Bauhiniinae</taxon>
        <taxon>Bauhinia</taxon>
    </lineage>
</organism>
<accession>A0ACB9NC06</accession>
<evidence type="ECO:0000313" key="1">
    <source>
        <dbReference type="EMBL" id="KAI4333229.1"/>
    </source>
</evidence>
<gene>
    <name evidence="1" type="ORF">L6164_018064</name>
</gene>
<protein>
    <submittedName>
        <fullName evidence="1">Uncharacterized protein</fullName>
    </submittedName>
</protein>
<dbReference type="EMBL" id="CM039432">
    <property type="protein sequence ID" value="KAI4333229.1"/>
    <property type="molecule type" value="Genomic_DNA"/>
</dbReference>
<evidence type="ECO:0000313" key="2">
    <source>
        <dbReference type="Proteomes" id="UP000828941"/>
    </source>
</evidence>
<keyword evidence="2" id="KW-1185">Reference proteome</keyword>
<proteinExistence type="predicted"/>